<organism evidence="2">
    <name type="scientific">Amblyomma triste</name>
    <name type="common">Neotropical tick</name>
    <dbReference type="NCBI Taxonomy" id="251400"/>
    <lineage>
        <taxon>Eukaryota</taxon>
        <taxon>Metazoa</taxon>
        <taxon>Ecdysozoa</taxon>
        <taxon>Arthropoda</taxon>
        <taxon>Chelicerata</taxon>
        <taxon>Arachnida</taxon>
        <taxon>Acari</taxon>
        <taxon>Parasitiformes</taxon>
        <taxon>Ixodida</taxon>
        <taxon>Ixodoidea</taxon>
        <taxon>Ixodidae</taxon>
        <taxon>Amblyomminae</taxon>
        <taxon>Amblyomma</taxon>
    </lineage>
</organism>
<feature type="chain" id="PRO_5001516796" evidence="1">
    <location>
        <begin position="23"/>
        <end position="199"/>
    </location>
</feature>
<evidence type="ECO:0000256" key="1">
    <source>
        <dbReference type="SAM" id="SignalP"/>
    </source>
</evidence>
<keyword evidence="1" id="KW-0732">Signal</keyword>
<accession>A0A023G9F3</accession>
<dbReference type="AlphaFoldDB" id="A0A023G9F3"/>
<dbReference type="EMBL" id="GBBM01004502">
    <property type="protein sequence ID" value="JAC30916.1"/>
    <property type="molecule type" value="mRNA"/>
</dbReference>
<reference evidence="2" key="1">
    <citation type="submission" date="2014-03" db="EMBL/GenBank/DDBJ databases">
        <title>The sialotranscriptome of Amblyomma triste, Amblyomma parvum and Amblyomma cajennense ticks, uncovered by 454-based RNA-seq.</title>
        <authorList>
            <person name="Garcia G.R."/>
            <person name="Gardinassi L.G."/>
            <person name="Ribeiro J.M."/>
            <person name="Anatriello E."/>
            <person name="Ferreira B.R."/>
            <person name="Moreira H.N."/>
            <person name="Mafra C."/>
            <person name="Olegario M.M."/>
            <person name="Szabo P.J."/>
            <person name="Miranda-Santos I.K."/>
            <person name="Maruyama S.R."/>
        </authorList>
    </citation>
    <scope>NUCLEOTIDE SEQUENCE</scope>
    <source>
        <strain evidence="2">Mato Grasso do Sul</strain>
        <tissue evidence="2">Salivary glands</tissue>
    </source>
</reference>
<sequence>MMFAAILGILCIVTSSFNFAWSQNGHVDLTKPGSQLFDIKEFLNTSKRIWTYYTTEKTSIICKVDMMINISDFSIYFYRSYMGSQKAITELMEGIFSPGEKNAMLVSKRDTLSRQSNEVHGTNETLVWASASQSCGLFKVEPTTGLNKWYELRIKDSETTTRPDNECANYFWKLHERHNTIYKNYCGTIFPPLGQKPIL</sequence>
<evidence type="ECO:0000313" key="2">
    <source>
        <dbReference type="EMBL" id="JAC30916.1"/>
    </source>
</evidence>
<proteinExistence type="evidence at transcript level"/>
<protein>
    <submittedName>
        <fullName evidence="2">Putative lipocalin-3 1</fullName>
    </submittedName>
</protein>
<feature type="signal peptide" evidence="1">
    <location>
        <begin position="1"/>
        <end position="22"/>
    </location>
</feature>
<name>A0A023G9F3_AMBTT</name>